<evidence type="ECO:0000256" key="1">
    <source>
        <dbReference type="SAM" id="SignalP"/>
    </source>
</evidence>
<dbReference type="Proteomes" id="UP000765802">
    <property type="component" value="Unassembled WGS sequence"/>
</dbReference>
<evidence type="ECO:0000313" key="2">
    <source>
        <dbReference type="EMBL" id="MBC6490880.1"/>
    </source>
</evidence>
<reference evidence="2 3" key="1">
    <citation type="submission" date="2016-07" db="EMBL/GenBank/DDBJ databases">
        <title>Genome analysis of Flavihumibacter stibioxidans YS-17.</title>
        <authorList>
            <person name="Shi K."/>
            <person name="Han Y."/>
            <person name="Wang G."/>
        </authorList>
    </citation>
    <scope>NUCLEOTIDE SEQUENCE [LARGE SCALE GENOMIC DNA]</scope>
    <source>
        <strain evidence="2 3">YS-17</strain>
    </source>
</reference>
<organism evidence="2 3">
    <name type="scientific">Flavihumibacter stibioxidans</name>
    <dbReference type="NCBI Taxonomy" id="1834163"/>
    <lineage>
        <taxon>Bacteria</taxon>
        <taxon>Pseudomonadati</taxon>
        <taxon>Bacteroidota</taxon>
        <taxon>Chitinophagia</taxon>
        <taxon>Chitinophagales</taxon>
        <taxon>Chitinophagaceae</taxon>
        <taxon>Flavihumibacter</taxon>
    </lineage>
</organism>
<dbReference type="EMBL" id="MBUA01000012">
    <property type="protein sequence ID" value="MBC6490880.1"/>
    <property type="molecule type" value="Genomic_DNA"/>
</dbReference>
<gene>
    <name evidence="2" type="ORF">BC349_07540</name>
</gene>
<proteinExistence type="predicted"/>
<evidence type="ECO:0000313" key="3">
    <source>
        <dbReference type="Proteomes" id="UP000765802"/>
    </source>
</evidence>
<feature type="signal peptide" evidence="1">
    <location>
        <begin position="1"/>
        <end position="27"/>
    </location>
</feature>
<comment type="caution">
    <text evidence="2">The sequence shown here is derived from an EMBL/GenBank/DDBJ whole genome shotgun (WGS) entry which is preliminary data.</text>
</comment>
<protein>
    <recommendedName>
        <fullName evidence="4">DUF4397 domain-containing protein</fullName>
    </recommendedName>
</protein>
<accession>A0ABR7M760</accession>
<dbReference type="RefSeq" id="WP_187256224.1">
    <property type="nucleotide sequence ID" value="NZ_JBHULF010000014.1"/>
</dbReference>
<sequence length="349" mass="38549">MNKRSGSQLFRPFLLLSFLFSTLFAGAQTITGVWRGKIKGSQAEVKIVKSGDELVGVAYYYQNKTRYKRYSIKGHFDPETNSVIWWDEMLLEEQGKRGPLQIGSDPSAQMMVADFNCPGADEMYLDGTSTERDNKARSNGTVHLEKMANPVFRDEWDFIIDNYFVGANDPQLIDSISQFGITAKIPVEKPLESASVGGPSETVSPPVVTATLPPPAASRPAAPAPDIIARKFTSRKNVLQTVIPITAKTIELRFYDNAQVDGDSIALFLNGQLLFKNIRLTDQPYTVTLNAADLAADNELVMVAENLGSIPPNTSYMVAIVGNKRYEARLFANEQSSAMIRIVDPKKVE</sequence>
<name>A0ABR7M760_9BACT</name>
<evidence type="ECO:0008006" key="4">
    <source>
        <dbReference type="Google" id="ProtNLM"/>
    </source>
</evidence>
<feature type="chain" id="PRO_5046618960" description="DUF4397 domain-containing protein" evidence="1">
    <location>
        <begin position="28"/>
        <end position="349"/>
    </location>
</feature>
<keyword evidence="3" id="KW-1185">Reference proteome</keyword>
<keyword evidence="1" id="KW-0732">Signal</keyword>